<dbReference type="InterPro" id="IPR050250">
    <property type="entry name" value="Macrolide_Exporter_MacB"/>
</dbReference>
<keyword evidence="1" id="KW-0812">Transmembrane</keyword>
<evidence type="ECO:0008006" key="5">
    <source>
        <dbReference type="Google" id="ProtNLM"/>
    </source>
</evidence>
<keyword evidence="1" id="KW-1133">Transmembrane helix</keyword>
<feature type="transmembrane region" description="Helical" evidence="1">
    <location>
        <begin position="262"/>
        <end position="285"/>
    </location>
</feature>
<evidence type="ECO:0000313" key="3">
    <source>
        <dbReference type="EMBL" id="NYI42413.1"/>
    </source>
</evidence>
<comment type="caution">
    <text evidence="3">The sequence shown here is derived from an EMBL/GenBank/DDBJ whole genome shotgun (WGS) entry which is preliminary data.</text>
</comment>
<dbReference type="GO" id="GO:0005886">
    <property type="term" value="C:plasma membrane"/>
    <property type="evidence" value="ECO:0007669"/>
    <property type="project" value="TreeGrafter"/>
</dbReference>
<evidence type="ECO:0000313" key="4">
    <source>
        <dbReference type="Proteomes" id="UP000547973"/>
    </source>
</evidence>
<feature type="transmembrane region" description="Helical" evidence="1">
    <location>
        <begin position="774"/>
        <end position="799"/>
    </location>
</feature>
<feature type="chain" id="PRO_5030513862" description="ABC transport system permease protein" evidence="2">
    <location>
        <begin position="31"/>
        <end position="897"/>
    </location>
</feature>
<keyword evidence="1" id="KW-0472">Membrane</keyword>
<keyword evidence="4" id="KW-1185">Reference proteome</keyword>
<feature type="transmembrane region" description="Helical" evidence="1">
    <location>
        <begin position="315"/>
        <end position="338"/>
    </location>
</feature>
<organism evidence="3 4">
    <name type="scientific">Demequina lutea</name>
    <dbReference type="NCBI Taxonomy" id="431489"/>
    <lineage>
        <taxon>Bacteria</taxon>
        <taxon>Bacillati</taxon>
        <taxon>Actinomycetota</taxon>
        <taxon>Actinomycetes</taxon>
        <taxon>Micrococcales</taxon>
        <taxon>Demequinaceae</taxon>
        <taxon>Demequina</taxon>
    </lineage>
</organism>
<gene>
    <name evidence="3" type="ORF">BKA03_002532</name>
</gene>
<dbReference type="GO" id="GO:0022857">
    <property type="term" value="F:transmembrane transporter activity"/>
    <property type="evidence" value="ECO:0007669"/>
    <property type="project" value="TreeGrafter"/>
</dbReference>
<evidence type="ECO:0000256" key="1">
    <source>
        <dbReference type="SAM" id="Phobius"/>
    </source>
</evidence>
<feature type="transmembrane region" description="Helical" evidence="1">
    <location>
        <begin position="445"/>
        <end position="468"/>
    </location>
</feature>
<dbReference type="Proteomes" id="UP000547973">
    <property type="component" value="Unassembled WGS sequence"/>
</dbReference>
<feature type="transmembrane region" description="Helical" evidence="1">
    <location>
        <begin position="863"/>
        <end position="884"/>
    </location>
</feature>
<feature type="transmembrane region" description="Helical" evidence="1">
    <location>
        <begin position="404"/>
        <end position="425"/>
    </location>
</feature>
<feature type="transmembrane region" description="Helical" evidence="1">
    <location>
        <begin position="828"/>
        <end position="848"/>
    </location>
</feature>
<dbReference type="PANTHER" id="PTHR30572:SF4">
    <property type="entry name" value="ABC TRANSPORTER PERMEASE YTRF"/>
    <property type="match status" value="1"/>
</dbReference>
<keyword evidence="2" id="KW-0732">Signal</keyword>
<feature type="transmembrane region" description="Helical" evidence="1">
    <location>
        <begin position="497"/>
        <end position="517"/>
    </location>
</feature>
<feature type="signal peptide" evidence="2">
    <location>
        <begin position="1"/>
        <end position="30"/>
    </location>
</feature>
<reference evidence="3 4" key="1">
    <citation type="submission" date="2020-07" db="EMBL/GenBank/DDBJ databases">
        <title>Sequencing the genomes of 1000 actinobacteria strains.</title>
        <authorList>
            <person name="Klenk H.-P."/>
        </authorList>
    </citation>
    <scope>NUCLEOTIDE SEQUENCE [LARGE SCALE GENOMIC DNA]</scope>
    <source>
        <strain evidence="3 4">DSM 19970</strain>
    </source>
</reference>
<dbReference type="EMBL" id="JACBZO010000001">
    <property type="protein sequence ID" value="NYI42413.1"/>
    <property type="molecule type" value="Genomic_DNA"/>
</dbReference>
<protein>
    <recommendedName>
        <fullName evidence="5">ABC transport system permease protein</fullName>
    </recommendedName>
</protein>
<accession>A0A7Y9ZDT7</accession>
<dbReference type="AlphaFoldDB" id="A0A7Y9ZDT7"/>
<dbReference type="PANTHER" id="PTHR30572">
    <property type="entry name" value="MEMBRANE COMPONENT OF TRANSPORTER-RELATED"/>
    <property type="match status" value="1"/>
</dbReference>
<feature type="transmembrane region" description="Helical" evidence="1">
    <location>
        <begin position="358"/>
        <end position="383"/>
    </location>
</feature>
<dbReference type="RefSeq" id="WP_062074245.1">
    <property type="nucleotide sequence ID" value="NZ_BBRC01000002.1"/>
</dbReference>
<name>A0A7Y9ZDT7_9MICO</name>
<proteinExistence type="predicted"/>
<sequence>MRRNPRDGILVAALVALPSAALMLISTVAASQQATVDETLAAELGQAEAWVMVGDPTGAGVVQSPTDARYYEPANGAASAPQSDATSLTASDVEALLPDGARVVALQQGAVVVSTGDAATRTTAVQGGAWDPALTGIYHVVSGAVPNADTEVMVTATLADTLRVGVGDTVAVEGVDGPLTVSGVLAGRVDSPEGTIFTATGAIDLGGDIQSTTWYDTNVAMSWDQVRALNAHGLIAYSRRVALDPPPDPALTPYKQPVAPTLVAAGAVGLVAALLLAGAGFVVTFRRQRHHLALLAATGATRGTLAAVGIARGCWLGLAGGVAGVVLGLAGGFAWVSVLLRWGGVDARTSTWGYHVTWWHAGIVVAYGVTVGMLASLVPALMAARLDVIAVLGGTRRATRPHRWPTIVGALAGVVGVFALVRAAHTFDASLDLVGVPAYDAATTASRLLAAGSLIVFTGAVFLVPAVLRGLSRIAFRASLGLRIAARDATRNLGRTVPVIAAIAITVAIGSAVLMTLDRDQHYLADRWVPIAPKGDGVVALAPGRPDANFDASAAAKAVRVALPDANVTVIDGWQFEIPDMTGTTAVPSIIVPEANLCPYGDQTERERAADPRCAGAASNLGPWVFQVDVGGVDALRALLVGEPTTAAKDTLNHGGVVVFSNAMLNADKVKIGLWDYAHDNFPDQGVEPSATMQLPAVYQQYPYGERRAAMAVLSPAAAAAIGWPVVPTTLIVDATKPIDSTQAAAVNRALQTVAGSGFLWLDVENGPREQEALFTGALAILGVALLIITATTIALALARSDARRDDFTLASLGASPRTAKAITAWQGALIVGSATTIGLATALAWTWANNHALAQRGYTTPWLWIIAGWVALPAITGALSWLLTRAARAIHYRLAA</sequence>
<evidence type="ECO:0000256" key="2">
    <source>
        <dbReference type="SAM" id="SignalP"/>
    </source>
</evidence>